<reference evidence="1" key="1">
    <citation type="submission" date="2020-07" db="EMBL/GenBank/DDBJ databases">
        <authorList>
            <person name="Lin J."/>
        </authorList>
    </citation>
    <scope>NUCLEOTIDE SEQUENCE</scope>
</reference>
<dbReference type="EMBL" id="CAJEUB010000012">
    <property type="protein sequence ID" value="CAD1846176.1"/>
    <property type="molecule type" value="Genomic_DNA"/>
</dbReference>
<evidence type="ECO:0000313" key="1">
    <source>
        <dbReference type="EMBL" id="CAD1846176.1"/>
    </source>
</evidence>
<dbReference type="AlphaFoldDB" id="A0A6V7QTT7"/>
<gene>
    <name evidence="1" type="ORF">CB5_LOCUS29387</name>
</gene>
<accession>A0A6V7QTT7</accession>
<sequence>MAKSRPEKHRSKRACLPPPLSAYAATPISLEQQVRSITHDNDIIGVPRFLIWVPSIHSSQKIYCLHYENANQTNAEKLGFHGAGKRILPVPLLHARLGDLKAAVYGAKPSKSCFGQIRLVIQATGFVLLLSLGGGKNHREVLPSRLDRHRLLVRQTYFQLDRTLILVTHSVKGIYEDQKLHILTGVLVGVDVIEIVRLLTELHHGIAIPELLHQERVVLLHNLPDKRAGDGSHFDCTKLAKINILASPNTITYTKSKLKCQVVFVTTYKYEIRKLTAAANENRNQISKS</sequence>
<organism evidence="1">
    <name type="scientific">Ananas comosus var. bracteatus</name>
    <name type="common">red pineapple</name>
    <dbReference type="NCBI Taxonomy" id="296719"/>
    <lineage>
        <taxon>Eukaryota</taxon>
        <taxon>Viridiplantae</taxon>
        <taxon>Streptophyta</taxon>
        <taxon>Embryophyta</taxon>
        <taxon>Tracheophyta</taxon>
        <taxon>Spermatophyta</taxon>
        <taxon>Magnoliopsida</taxon>
        <taxon>Liliopsida</taxon>
        <taxon>Poales</taxon>
        <taxon>Bromeliaceae</taxon>
        <taxon>Bromelioideae</taxon>
        <taxon>Ananas</taxon>
    </lineage>
</organism>
<name>A0A6V7QTT7_ANACO</name>
<protein>
    <submittedName>
        <fullName evidence="1">Uncharacterized protein</fullName>
    </submittedName>
</protein>
<proteinExistence type="predicted"/>